<protein>
    <recommendedName>
        <fullName evidence="5">Protein kinase domain-containing protein</fullName>
    </recommendedName>
</protein>
<evidence type="ECO:0000256" key="3">
    <source>
        <dbReference type="PROSITE-ProRule" id="PRU00221"/>
    </source>
</evidence>
<feature type="repeat" description="WD" evidence="3">
    <location>
        <begin position="61"/>
        <end position="102"/>
    </location>
</feature>
<organism evidence="6 7">
    <name type="scientific">Rhizoctonia solani</name>
    <dbReference type="NCBI Taxonomy" id="456999"/>
    <lineage>
        <taxon>Eukaryota</taxon>
        <taxon>Fungi</taxon>
        <taxon>Dikarya</taxon>
        <taxon>Basidiomycota</taxon>
        <taxon>Agaricomycotina</taxon>
        <taxon>Agaricomycetes</taxon>
        <taxon>Cantharellales</taxon>
        <taxon>Ceratobasidiaceae</taxon>
        <taxon>Rhizoctonia</taxon>
    </lineage>
</organism>
<dbReference type="Pfam" id="PF00400">
    <property type="entry name" value="WD40"/>
    <property type="match status" value="6"/>
</dbReference>
<comment type="caution">
    <text evidence="6">The sequence shown here is derived from an EMBL/GenBank/DDBJ whole genome shotgun (WGS) entry which is preliminary data.</text>
</comment>
<dbReference type="GO" id="GO:0005524">
    <property type="term" value="F:ATP binding"/>
    <property type="evidence" value="ECO:0007669"/>
    <property type="project" value="InterPro"/>
</dbReference>
<dbReference type="PANTHER" id="PTHR19879:SF9">
    <property type="entry name" value="TRANSCRIPTION INITIATION FACTOR TFIID SUBUNIT 5"/>
    <property type="match status" value="1"/>
</dbReference>
<evidence type="ECO:0000256" key="1">
    <source>
        <dbReference type="ARBA" id="ARBA00022574"/>
    </source>
</evidence>
<dbReference type="PROSITE" id="PS50082">
    <property type="entry name" value="WD_REPEATS_2"/>
    <property type="match status" value="5"/>
</dbReference>
<dbReference type="PROSITE" id="PS50294">
    <property type="entry name" value="WD_REPEATS_REGION"/>
    <property type="match status" value="5"/>
</dbReference>
<dbReference type="Gene3D" id="2.130.10.10">
    <property type="entry name" value="YVTN repeat-like/Quinoprotein amine dehydrogenase"/>
    <property type="match status" value="3"/>
</dbReference>
<dbReference type="InterPro" id="IPR020472">
    <property type="entry name" value="WD40_PAC1"/>
</dbReference>
<dbReference type="CDD" id="cd00200">
    <property type="entry name" value="WD40"/>
    <property type="match status" value="1"/>
</dbReference>
<dbReference type="Pfam" id="PF07714">
    <property type="entry name" value="PK_Tyr_Ser-Thr"/>
    <property type="match status" value="1"/>
</dbReference>
<name>A0A8H3E3W0_9AGAM</name>
<feature type="repeat" description="WD" evidence="3">
    <location>
        <begin position="284"/>
        <end position="325"/>
    </location>
</feature>
<dbReference type="PROSITE" id="PS00678">
    <property type="entry name" value="WD_REPEATS_1"/>
    <property type="match status" value="4"/>
</dbReference>
<feature type="region of interest" description="Disordered" evidence="4">
    <location>
        <begin position="629"/>
        <end position="716"/>
    </location>
</feature>
<keyword evidence="2" id="KW-0677">Repeat</keyword>
<dbReference type="InterPro" id="IPR001245">
    <property type="entry name" value="Ser-Thr/Tyr_kinase_cat_dom"/>
</dbReference>
<dbReference type="Proteomes" id="UP000663827">
    <property type="component" value="Unassembled WGS sequence"/>
</dbReference>
<dbReference type="PRINTS" id="PR00320">
    <property type="entry name" value="GPROTEINBRPT"/>
</dbReference>
<dbReference type="InterPro" id="IPR000719">
    <property type="entry name" value="Prot_kinase_dom"/>
</dbReference>
<accession>A0A8H3E3W0</accession>
<dbReference type="EMBL" id="CAJNJQ010001474">
    <property type="protein sequence ID" value="CAE7139874.1"/>
    <property type="molecule type" value="Genomic_DNA"/>
</dbReference>
<keyword evidence="1 3" id="KW-0853">WD repeat</keyword>
<reference evidence="6" key="1">
    <citation type="submission" date="2021-01" db="EMBL/GenBank/DDBJ databases">
        <authorList>
            <person name="Kaushik A."/>
        </authorList>
    </citation>
    <scope>NUCLEOTIDE SEQUENCE</scope>
    <source>
        <strain evidence="6">AG5</strain>
    </source>
</reference>
<proteinExistence type="predicted"/>
<sequence>MAASRPTLPQHSLLMPIIHEGHEHRVQAVAFSPDGKSVASGSWKTILILDAHNPISPGKLHNGHSLWISSISYSPLGNVVASGSTDQTIRLWDINTGHQLGQPLWSNTQFMSISFSPDAGLIASGSGGGQFEHGPTVSAVQLWDVRKREVALEPFKGHTRGVCSVEFSPDGTRVVSGSRDRTIRVWDVERGMTIFGPFKGHTSSVRSAAFSPDGSQIVSCSHDKTLRLWDTRSGRIIGKPCEGHTLEVCSVSFSPHGTYVASGSKDNTVRLWDVRAGRQVDRPYEEHTDFVYSVAFSPCGQYIASGSEDRKVIIRSILSRDSEASNYFEAYATAKDEGGLLPNETMHIMDHQMSTQQIFDCLVGAGCNDLSLEMDASQDAARIVAGGGFGDIWMGQLNNGKTVAIKAWRTNALEQTRSKTLKRTARELYYWSRMEHNNIHRLMGVIIFRDEYLGMVSEWMENGDLHKYLRHYPNADRYNLCTDVAAGLEYMHGRSTVHGDLKAANVLVSSNGVARLSDFDFSVMSEASNLIFTATSNNRAGSVRWVAPEMLNGKTPNRTAQSDVYALGMEIFTGQVPYPDLRTDYAIIIAVMQGAIPTRPIRNLKDDQQGNLVWKLLLDCWSRNPTERPSAGLVVKSGVSPEELSSGSDRLPPDELPPEELSTEGLSSSPDELPPEGLTPDKLSSGNLKLPSEEFLPEEPPAQGALPGKLPSVELP</sequence>
<dbReference type="GO" id="GO:0004672">
    <property type="term" value="F:protein kinase activity"/>
    <property type="evidence" value="ECO:0007669"/>
    <property type="project" value="InterPro"/>
</dbReference>
<dbReference type="SMART" id="SM00320">
    <property type="entry name" value="WD40"/>
    <property type="match status" value="7"/>
</dbReference>
<dbReference type="InterPro" id="IPR001680">
    <property type="entry name" value="WD40_rpt"/>
</dbReference>
<dbReference type="InterPro" id="IPR011009">
    <property type="entry name" value="Kinase-like_dom_sf"/>
</dbReference>
<feature type="repeat" description="WD" evidence="3">
    <location>
        <begin position="155"/>
        <end position="196"/>
    </location>
</feature>
<evidence type="ECO:0000256" key="2">
    <source>
        <dbReference type="ARBA" id="ARBA00022737"/>
    </source>
</evidence>
<evidence type="ECO:0000313" key="6">
    <source>
        <dbReference type="EMBL" id="CAE7139874.1"/>
    </source>
</evidence>
<gene>
    <name evidence="6" type="ORF">RDB_LOCUS73653</name>
</gene>
<dbReference type="SMART" id="SM00220">
    <property type="entry name" value="S_TKc"/>
    <property type="match status" value="1"/>
</dbReference>
<dbReference type="Gene3D" id="1.10.510.10">
    <property type="entry name" value="Transferase(Phosphotransferase) domain 1"/>
    <property type="match status" value="1"/>
</dbReference>
<dbReference type="InterPro" id="IPR036322">
    <property type="entry name" value="WD40_repeat_dom_sf"/>
</dbReference>
<evidence type="ECO:0000259" key="5">
    <source>
        <dbReference type="PROSITE" id="PS50011"/>
    </source>
</evidence>
<feature type="domain" description="Protein kinase" evidence="5">
    <location>
        <begin position="378"/>
        <end position="644"/>
    </location>
</feature>
<feature type="repeat" description="WD" evidence="3">
    <location>
        <begin position="198"/>
        <end position="239"/>
    </location>
</feature>
<dbReference type="AlphaFoldDB" id="A0A8H3E3W0"/>
<evidence type="ECO:0000313" key="7">
    <source>
        <dbReference type="Proteomes" id="UP000663827"/>
    </source>
</evidence>
<dbReference type="InterPro" id="IPR019775">
    <property type="entry name" value="WD40_repeat_CS"/>
</dbReference>
<dbReference type="PRINTS" id="PR00109">
    <property type="entry name" value="TYRKINASE"/>
</dbReference>
<dbReference type="SUPFAM" id="SSF50978">
    <property type="entry name" value="WD40 repeat-like"/>
    <property type="match status" value="1"/>
</dbReference>
<dbReference type="PROSITE" id="PS50011">
    <property type="entry name" value="PROTEIN_KINASE_DOM"/>
    <property type="match status" value="1"/>
</dbReference>
<dbReference type="InterPro" id="IPR015943">
    <property type="entry name" value="WD40/YVTN_repeat-like_dom_sf"/>
</dbReference>
<feature type="repeat" description="WD" evidence="3">
    <location>
        <begin position="241"/>
        <end position="282"/>
    </location>
</feature>
<dbReference type="SUPFAM" id="SSF56112">
    <property type="entry name" value="Protein kinase-like (PK-like)"/>
    <property type="match status" value="1"/>
</dbReference>
<evidence type="ECO:0000256" key="4">
    <source>
        <dbReference type="SAM" id="MobiDB-lite"/>
    </source>
</evidence>
<dbReference type="PANTHER" id="PTHR19879">
    <property type="entry name" value="TRANSCRIPTION INITIATION FACTOR TFIID"/>
    <property type="match status" value="1"/>
</dbReference>